<protein>
    <recommendedName>
        <fullName evidence="5">SH3 domain-binding glutamic acid-rich protein</fullName>
    </recommendedName>
</protein>
<evidence type="ECO:0000313" key="3">
    <source>
        <dbReference type="EMBL" id="KAK7468738.1"/>
    </source>
</evidence>
<dbReference type="SUPFAM" id="SSF52833">
    <property type="entry name" value="Thioredoxin-like"/>
    <property type="match status" value="1"/>
</dbReference>
<comment type="similarity">
    <text evidence="1">Belongs to the SH3BGR family.</text>
</comment>
<gene>
    <name evidence="3" type="ORF">VKT23_003241</name>
</gene>
<dbReference type="PANTHER" id="PTHR12232:SF0">
    <property type="entry name" value="THIOREDOXIN DOMAIN-CONTAINING PROTEIN"/>
    <property type="match status" value="1"/>
</dbReference>
<dbReference type="EMBL" id="JBANRG010000003">
    <property type="protein sequence ID" value="KAK7468738.1"/>
    <property type="molecule type" value="Genomic_DNA"/>
</dbReference>
<accession>A0ABR1K0Y6</accession>
<sequence>MPSPPIQVFLTTIASQPALRQRQEYLLRILQVKKIPFTSYDLASDESAKRLWKRKAPPDKQQLPGILIGGKFPGTFADFEEAVEFDELDKFLRLKEAWNADVDDISSLPVQPIGVPGAAMPLQMTPDHLKSKILARSPSNPKGKPIPVNNRTDEFDVGEELSGYGLQGVKVTEQDLMDLVAELGLDGDDAGDLVKGLAGTSSEKKTEPGEKDIAKGDKKDEATTKDPAEAEGKSDTVVTPKD</sequence>
<dbReference type="InterPro" id="IPR051033">
    <property type="entry name" value="SH3BGR"/>
</dbReference>
<evidence type="ECO:0008006" key="5">
    <source>
        <dbReference type="Google" id="ProtNLM"/>
    </source>
</evidence>
<reference evidence="3 4" key="1">
    <citation type="submission" date="2024-01" db="EMBL/GenBank/DDBJ databases">
        <title>A draft genome for the cacao thread blight pathogen Marasmiellus scandens.</title>
        <authorList>
            <person name="Baruah I.K."/>
            <person name="Leung J."/>
            <person name="Bukari Y."/>
            <person name="Amoako-Attah I."/>
            <person name="Meinhardt L.W."/>
            <person name="Bailey B.A."/>
            <person name="Cohen S.P."/>
        </authorList>
    </citation>
    <scope>NUCLEOTIDE SEQUENCE [LARGE SCALE GENOMIC DNA]</scope>
    <source>
        <strain evidence="3 4">GH-19</strain>
    </source>
</reference>
<organism evidence="3 4">
    <name type="scientific">Marasmiellus scandens</name>
    <dbReference type="NCBI Taxonomy" id="2682957"/>
    <lineage>
        <taxon>Eukaryota</taxon>
        <taxon>Fungi</taxon>
        <taxon>Dikarya</taxon>
        <taxon>Basidiomycota</taxon>
        <taxon>Agaricomycotina</taxon>
        <taxon>Agaricomycetes</taxon>
        <taxon>Agaricomycetidae</taxon>
        <taxon>Agaricales</taxon>
        <taxon>Marasmiineae</taxon>
        <taxon>Omphalotaceae</taxon>
        <taxon>Marasmiellus</taxon>
    </lineage>
</organism>
<name>A0ABR1K0Y6_9AGAR</name>
<dbReference type="InterPro" id="IPR006993">
    <property type="entry name" value="Glut_rich_SH3-bd"/>
</dbReference>
<feature type="region of interest" description="Disordered" evidence="2">
    <location>
        <begin position="188"/>
        <end position="242"/>
    </location>
</feature>
<dbReference type="Pfam" id="PF04908">
    <property type="entry name" value="SH3BGR"/>
    <property type="match status" value="1"/>
</dbReference>
<dbReference type="Gene3D" id="3.40.30.10">
    <property type="entry name" value="Glutaredoxin"/>
    <property type="match status" value="1"/>
</dbReference>
<evidence type="ECO:0000313" key="4">
    <source>
        <dbReference type="Proteomes" id="UP001498398"/>
    </source>
</evidence>
<comment type="caution">
    <text evidence="3">The sequence shown here is derived from an EMBL/GenBank/DDBJ whole genome shotgun (WGS) entry which is preliminary data.</text>
</comment>
<evidence type="ECO:0000256" key="2">
    <source>
        <dbReference type="SAM" id="MobiDB-lite"/>
    </source>
</evidence>
<dbReference type="Proteomes" id="UP001498398">
    <property type="component" value="Unassembled WGS sequence"/>
</dbReference>
<evidence type="ECO:0000256" key="1">
    <source>
        <dbReference type="ARBA" id="ARBA00007764"/>
    </source>
</evidence>
<dbReference type="PANTHER" id="PTHR12232">
    <property type="entry name" value="SH3 DOMAIN-BINDING GLUTAMIC ACID-RICH-LIKE PROTEIN"/>
    <property type="match status" value="1"/>
</dbReference>
<dbReference type="InterPro" id="IPR036249">
    <property type="entry name" value="Thioredoxin-like_sf"/>
</dbReference>
<dbReference type="PROSITE" id="PS51354">
    <property type="entry name" value="GLUTAREDOXIN_2"/>
    <property type="match status" value="1"/>
</dbReference>
<proteinExistence type="inferred from homology"/>
<keyword evidence="4" id="KW-1185">Reference proteome</keyword>
<feature type="compositionally biased region" description="Basic and acidic residues" evidence="2">
    <location>
        <begin position="202"/>
        <end position="242"/>
    </location>
</feature>
<feature type="region of interest" description="Disordered" evidence="2">
    <location>
        <begin position="133"/>
        <end position="152"/>
    </location>
</feature>